<keyword evidence="4" id="KW-1185">Reference proteome</keyword>
<dbReference type="GO" id="GO:0004134">
    <property type="term" value="F:4-alpha-glucanotransferase activity"/>
    <property type="evidence" value="ECO:0007669"/>
    <property type="project" value="InterPro"/>
</dbReference>
<dbReference type="InterPro" id="IPR010401">
    <property type="entry name" value="AGL/Gdb1"/>
</dbReference>
<comment type="caution">
    <text evidence="3">The sequence shown here is derived from an EMBL/GenBank/DDBJ whole genome shotgun (WGS) entry which is preliminary data.</text>
</comment>
<accession>A0A433V6J2</accession>
<dbReference type="InterPro" id="IPR008928">
    <property type="entry name" value="6-hairpin_glycosidase_sf"/>
</dbReference>
<sequence length="654" mass="75622">MLDDLDKREWLLTNGLGSFASGTVTDIRTRTYHGWFFAALKPPLDRSLLLSHLEASLELFDRTIPLGTNYWGTGEIEPSGYKLLRHFNINPVPTWEWGDADWRLTRRLLMPHETNRLLIQYCYNGAKPAILRLRLLIADRDFHRQQKQAPSLKFIEMLGVQQVCLQADNGDMGVPWHLRWTRGEYKQDAVWYWNYSLKEETARGLDDKEDLYSPGYLSVVMEPGDTVTLETRVGFPESYQDYLTDETFDKAVSVEQQRLLGIGDKELLKACDQFIVYHQYTNSPTIMAGYHWFDDWGRDALIALPGLLLVPKRYDLAKQILNTFGNHCRYGLIANHLPIADGEALYNSVDVSFWWIETLGLYLEATHDWEFLALQYPVVQQIYKAYIGGTRYNIHVDSTDGLVSWDNQSVPLTWMDAVVDGRPVTPRRGKPVEVNALWYSVLCWASRWTEILSELPNLPNIDYKKQRRLAKQSRRYAMQAESVKISLQKYWNSNLGYLYDTIEPDDRRNSQIRPNAVLALSFAHCGFTQLQGQQILEVARTRLLTPYGLRSLDPLDPDYIGKYAGNQQQRDYAYHQGTVWCWLIGSFIRAWQRFHPNEPLRFSFSPLLEHFTSQACINSISEIFDGDEPYTPRGAIAQAKSVAEVMGSLYKRHL</sequence>
<dbReference type="PANTHER" id="PTHR10569:SF2">
    <property type="entry name" value="GLYCOGEN DEBRANCHING ENZYME"/>
    <property type="match status" value="1"/>
</dbReference>
<dbReference type="InterPro" id="IPR012341">
    <property type="entry name" value="6hp_glycosidase-like_sf"/>
</dbReference>
<dbReference type="InterPro" id="IPR024742">
    <property type="entry name" value="Glycogen_debranch_N"/>
</dbReference>
<name>A0A433V6J2_9CYAN</name>
<dbReference type="RefSeq" id="WP_127084548.1">
    <property type="nucleotide sequence ID" value="NZ_RSCL01000018.1"/>
</dbReference>
<dbReference type="Gene3D" id="1.50.10.10">
    <property type="match status" value="1"/>
</dbReference>
<dbReference type="EMBL" id="RSCL01000018">
    <property type="protein sequence ID" value="RUT01723.1"/>
    <property type="molecule type" value="Genomic_DNA"/>
</dbReference>
<reference evidence="3" key="2">
    <citation type="journal article" date="2019" name="Genome Biol. Evol.">
        <title>Day and night: Metabolic profiles and evolutionary relationships of six axenic non-marine cyanobacteria.</title>
        <authorList>
            <person name="Will S.E."/>
            <person name="Henke P."/>
            <person name="Boedeker C."/>
            <person name="Huang S."/>
            <person name="Brinkmann H."/>
            <person name="Rohde M."/>
            <person name="Jarek M."/>
            <person name="Friedl T."/>
            <person name="Seufert S."/>
            <person name="Schumacher M."/>
            <person name="Overmann J."/>
            <person name="Neumann-Schaal M."/>
            <person name="Petersen J."/>
        </authorList>
    </citation>
    <scope>NUCLEOTIDE SEQUENCE [LARGE SCALE GENOMIC DNA]</scope>
    <source>
        <strain evidence="3">PCC 7102</strain>
    </source>
</reference>
<evidence type="ECO:0000259" key="2">
    <source>
        <dbReference type="Pfam" id="PF12439"/>
    </source>
</evidence>
<dbReference type="GO" id="GO:0004135">
    <property type="term" value="F:amylo-alpha-1,6-glucosidase activity"/>
    <property type="evidence" value="ECO:0007669"/>
    <property type="project" value="InterPro"/>
</dbReference>
<dbReference type="Pfam" id="PF12439">
    <property type="entry name" value="GDE_N"/>
    <property type="match status" value="1"/>
</dbReference>
<dbReference type="SUPFAM" id="SSF48208">
    <property type="entry name" value="Six-hairpin glycosidases"/>
    <property type="match status" value="1"/>
</dbReference>
<evidence type="ECO:0000313" key="4">
    <source>
        <dbReference type="Proteomes" id="UP000271624"/>
    </source>
</evidence>
<dbReference type="PANTHER" id="PTHR10569">
    <property type="entry name" value="GLYCOGEN DEBRANCHING ENZYME"/>
    <property type="match status" value="1"/>
</dbReference>
<dbReference type="InterPro" id="IPR006451">
    <property type="entry name" value="Glycogen_debranch_arc"/>
</dbReference>
<dbReference type="OrthoDB" id="9761875at2"/>
<evidence type="ECO:0000313" key="3">
    <source>
        <dbReference type="EMBL" id="RUT01723.1"/>
    </source>
</evidence>
<dbReference type="AlphaFoldDB" id="A0A433V6J2"/>
<organism evidence="3 4">
    <name type="scientific">Dulcicalothrix desertica PCC 7102</name>
    <dbReference type="NCBI Taxonomy" id="232991"/>
    <lineage>
        <taxon>Bacteria</taxon>
        <taxon>Bacillati</taxon>
        <taxon>Cyanobacteriota</taxon>
        <taxon>Cyanophyceae</taxon>
        <taxon>Nostocales</taxon>
        <taxon>Calotrichaceae</taxon>
        <taxon>Dulcicalothrix</taxon>
    </lineage>
</organism>
<dbReference type="Proteomes" id="UP000271624">
    <property type="component" value="Unassembled WGS sequence"/>
</dbReference>
<dbReference type="GO" id="GO:0005980">
    <property type="term" value="P:glycogen catabolic process"/>
    <property type="evidence" value="ECO:0007669"/>
    <property type="project" value="InterPro"/>
</dbReference>
<proteinExistence type="predicted"/>
<feature type="domain" description="Glycogen debranching enzyme bacterial and archaeal type N-terminal" evidence="2">
    <location>
        <begin position="8"/>
        <end position="228"/>
    </location>
</feature>
<reference evidence="3" key="1">
    <citation type="submission" date="2018-12" db="EMBL/GenBank/DDBJ databases">
        <authorList>
            <person name="Will S."/>
            <person name="Neumann-Schaal M."/>
            <person name="Henke P."/>
        </authorList>
    </citation>
    <scope>NUCLEOTIDE SEQUENCE</scope>
    <source>
        <strain evidence="3">PCC 7102</strain>
    </source>
</reference>
<dbReference type="InterPro" id="IPR032790">
    <property type="entry name" value="GDE_C"/>
</dbReference>
<protein>
    <submittedName>
        <fullName evidence="3">Glycogen debranching protein</fullName>
    </submittedName>
</protein>
<evidence type="ECO:0000259" key="1">
    <source>
        <dbReference type="Pfam" id="PF06202"/>
    </source>
</evidence>
<gene>
    <name evidence="3" type="ORF">DSM106972_063460</name>
</gene>
<feature type="domain" description="Glycogen debranching enzyme C-terminal" evidence="1">
    <location>
        <begin position="270"/>
        <end position="646"/>
    </location>
</feature>
<dbReference type="NCBIfam" id="TIGR01561">
    <property type="entry name" value="gde_arch"/>
    <property type="match status" value="1"/>
</dbReference>
<dbReference type="Pfam" id="PF06202">
    <property type="entry name" value="GDE_C"/>
    <property type="match status" value="1"/>
</dbReference>